<dbReference type="RefSeq" id="WP_082657012.1">
    <property type="nucleotide sequence ID" value="NZ_JARJLR010000195.1"/>
</dbReference>
<evidence type="ECO:0000313" key="4">
    <source>
        <dbReference type="Proteomes" id="UP001220662"/>
    </source>
</evidence>
<feature type="signal peptide" evidence="2">
    <location>
        <begin position="1"/>
        <end position="21"/>
    </location>
</feature>
<comment type="caution">
    <text evidence="3">The sequence shown here is derived from an EMBL/GenBank/DDBJ whole genome shotgun (WGS) entry which is preliminary data.</text>
</comment>
<evidence type="ECO:0000313" key="3">
    <source>
        <dbReference type="EMBL" id="MDF3842105.1"/>
    </source>
</evidence>
<feature type="chain" id="PRO_5043453921" evidence="2">
    <location>
        <begin position="22"/>
        <end position="600"/>
    </location>
</feature>
<feature type="region of interest" description="Disordered" evidence="1">
    <location>
        <begin position="580"/>
        <end position="600"/>
    </location>
</feature>
<dbReference type="EMBL" id="JARJLR010000195">
    <property type="protein sequence ID" value="MDF3842105.1"/>
    <property type="molecule type" value="Genomic_DNA"/>
</dbReference>
<dbReference type="Proteomes" id="UP001220662">
    <property type="component" value="Unassembled WGS sequence"/>
</dbReference>
<organism evidence="3 4">
    <name type="scientific">Pseudomonas citronellolis</name>
    <dbReference type="NCBI Taxonomy" id="53408"/>
    <lineage>
        <taxon>Bacteria</taxon>
        <taxon>Pseudomonadati</taxon>
        <taxon>Pseudomonadota</taxon>
        <taxon>Gammaproteobacteria</taxon>
        <taxon>Pseudomonadales</taxon>
        <taxon>Pseudomonadaceae</taxon>
        <taxon>Pseudomonas</taxon>
    </lineage>
</organism>
<name>A0AAW6P5Y9_9PSED</name>
<protein>
    <submittedName>
        <fullName evidence="3">Uncharacterized protein</fullName>
    </submittedName>
</protein>
<sequence length="600" mass="63424">MRKTILSAAIASMVFAGGANAGVISIASGQGGVGVIKNSPGVVDQYAPGQGNYKSGASLGSGAGYTSRAANMTIAQEVFGRNAERVELVLPDVEYQLDAAKAKHIRAGHAIRVTLDRSGGRFANGVTANQIQIGTLAPGKGFVVEGSVGTSTLSLTLDELGALELAKGSAESSIVRFNFRTPNTSSRQSTSVNDLSNALRGDSTFLGQSDIGIAGGELSDDRPFHVTLSALLDTTVGPNAGSAQNNDSTQPLMIFTSLPAVYWDVLNVNKYGQNRVLYPLNGSDRKFDTSASANPEVRDNSNYGDSYARLGSVRLGVNQDVLNAWREGERRFFIETSDQLSTYIAGNFSGIKSVALTTSSCREYKEGVAGAAHVWQGKELVGKPEADGVTQLWFGLSNNDANKVYNICAVADGVTPMAAQQNFAVGNLIVNFTNYNYVDRVLPGGKLDHFWRNSCVASLFNLPNSSNSDIFYIRLTNTSNDGRSGGVRGVLYDENGKRYPAKGSASLVDQSGKTMLRAHETGIYTVRQVASAFGVDGANWNGANGRARLVLEGDFPSCEALGLLRMANGTLVNMTATTQGNFNGDGPSTTVGHNAGNNRN</sequence>
<keyword evidence="2" id="KW-0732">Signal</keyword>
<accession>A0AAW6P5Y9</accession>
<evidence type="ECO:0000256" key="1">
    <source>
        <dbReference type="SAM" id="MobiDB-lite"/>
    </source>
</evidence>
<evidence type="ECO:0000256" key="2">
    <source>
        <dbReference type="SAM" id="SignalP"/>
    </source>
</evidence>
<reference evidence="3" key="1">
    <citation type="submission" date="2023-03" db="EMBL/GenBank/DDBJ databases">
        <title>Draft assemblies of triclosan tolerant bacteria isolated from returned activated sludge.</title>
        <authorList>
            <person name="Van Hamelsveld S."/>
        </authorList>
    </citation>
    <scope>NUCLEOTIDE SEQUENCE</scope>
    <source>
        <strain evidence="3">GW210015_S63</strain>
    </source>
</reference>
<dbReference type="AlphaFoldDB" id="A0AAW6P5Y9"/>
<gene>
    <name evidence="3" type="ORF">P3W55_10315</name>
</gene>
<proteinExistence type="predicted"/>